<evidence type="ECO:0000313" key="2">
    <source>
        <dbReference type="Proteomes" id="UP000838672"/>
    </source>
</evidence>
<proteinExistence type="predicted"/>
<keyword evidence="2" id="KW-1185">Reference proteome</keyword>
<protein>
    <submittedName>
        <fullName evidence="1">Uncharacterized protein</fullName>
    </submittedName>
</protein>
<comment type="caution">
    <text evidence="1">The sequence shown here is derived from an EMBL/GenBank/DDBJ whole genome shotgun (WGS) entry which is preliminary data.</text>
</comment>
<accession>A0ABN8DVG1</accession>
<sequence>MNRQSIIEKIKKSADRYGASNEQQNKLLVSILTNVSERELFFGLYSFFYHPELQENVSERQRLAGTILLAIKPTCPLPIDGAIYAILGYWDLNIRELPWYLCEHFGQKEIQSFIEDLLPDVDDSELKKSSNTILFWVNRYKAETPNK</sequence>
<organism evidence="1 2">
    <name type="scientific">Vibrio stylophorae</name>
    <dbReference type="NCBI Taxonomy" id="659351"/>
    <lineage>
        <taxon>Bacteria</taxon>
        <taxon>Pseudomonadati</taxon>
        <taxon>Pseudomonadota</taxon>
        <taxon>Gammaproteobacteria</taxon>
        <taxon>Vibrionales</taxon>
        <taxon>Vibrionaceae</taxon>
        <taxon>Vibrio</taxon>
    </lineage>
</organism>
<name>A0ABN8DVG1_9VIBR</name>
<dbReference type="EMBL" id="CAKLDI010000002">
    <property type="protein sequence ID" value="CAH0535385.1"/>
    <property type="molecule type" value="Genomic_DNA"/>
</dbReference>
<reference evidence="1" key="1">
    <citation type="submission" date="2021-11" db="EMBL/GenBank/DDBJ databases">
        <authorList>
            <person name="Rodrigo-Torres L."/>
            <person name="Arahal R. D."/>
            <person name="Lucena T."/>
        </authorList>
    </citation>
    <scope>NUCLEOTIDE SEQUENCE</scope>
    <source>
        <strain evidence="1">CECT 7929</strain>
    </source>
</reference>
<gene>
    <name evidence="1" type="ORF">VST7929_02958</name>
</gene>
<evidence type="ECO:0000313" key="1">
    <source>
        <dbReference type="EMBL" id="CAH0535385.1"/>
    </source>
</evidence>
<dbReference type="RefSeq" id="WP_237468215.1">
    <property type="nucleotide sequence ID" value="NZ_CAKLDI010000002.1"/>
</dbReference>
<dbReference type="Proteomes" id="UP000838672">
    <property type="component" value="Unassembled WGS sequence"/>
</dbReference>